<dbReference type="GO" id="GO:0046872">
    <property type="term" value="F:metal ion binding"/>
    <property type="evidence" value="ECO:0007669"/>
    <property type="project" value="UniProtKB-KW"/>
</dbReference>
<keyword evidence="2" id="KW-0479">Metal-binding</keyword>
<dbReference type="PANTHER" id="PTHR46233:SF3">
    <property type="entry name" value="HYDROXYACYLGLUTATHIONE HYDROLASE GLOC"/>
    <property type="match status" value="1"/>
</dbReference>
<dbReference type="PANTHER" id="PTHR46233">
    <property type="entry name" value="HYDROXYACYLGLUTATHIONE HYDROLASE GLOC"/>
    <property type="match status" value="1"/>
</dbReference>
<comment type="cofactor">
    <cofactor evidence="1">
        <name>Zn(2+)</name>
        <dbReference type="ChEBI" id="CHEBI:29105"/>
    </cofactor>
</comment>
<dbReference type="InterPro" id="IPR036866">
    <property type="entry name" value="RibonucZ/Hydroxyglut_hydro"/>
</dbReference>
<protein>
    <submittedName>
        <fullName evidence="6">MBL fold metallo-hydrolase</fullName>
    </submittedName>
</protein>
<dbReference type="InterPro" id="IPR051453">
    <property type="entry name" value="MBL_Glyoxalase_II"/>
</dbReference>
<reference evidence="6 7" key="1">
    <citation type="submission" date="2023-05" db="EMBL/GenBank/DDBJ databases">
        <title>[ruminococcus] sp. nov., isolated from a pig farm feces dump.</title>
        <authorList>
            <person name="Chang Y.-H."/>
        </authorList>
    </citation>
    <scope>NUCLEOTIDE SEQUENCE [LARGE SCALE GENOMIC DNA]</scope>
    <source>
        <strain evidence="6 7">YH-rum2234</strain>
    </source>
</reference>
<comment type="caution">
    <text evidence="6">The sequence shown here is derived from an EMBL/GenBank/DDBJ whole genome shotgun (WGS) entry which is preliminary data.</text>
</comment>
<keyword evidence="7" id="KW-1185">Reference proteome</keyword>
<dbReference type="EMBL" id="JASGBQ010000016">
    <property type="protein sequence ID" value="MDI9242664.1"/>
    <property type="molecule type" value="Genomic_DNA"/>
</dbReference>
<keyword evidence="3" id="KW-0378">Hydrolase</keyword>
<dbReference type="Pfam" id="PF00753">
    <property type="entry name" value="Lactamase_B"/>
    <property type="match status" value="1"/>
</dbReference>
<evidence type="ECO:0000256" key="3">
    <source>
        <dbReference type="ARBA" id="ARBA00022801"/>
    </source>
</evidence>
<gene>
    <name evidence="6" type="ORF">QJ036_09295</name>
</gene>
<proteinExistence type="predicted"/>
<evidence type="ECO:0000256" key="2">
    <source>
        <dbReference type="ARBA" id="ARBA00022723"/>
    </source>
</evidence>
<evidence type="ECO:0000259" key="5">
    <source>
        <dbReference type="SMART" id="SM00849"/>
    </source>
</evidence>
<evidence type="ECO:0000313" key="7">
    <source>
        <dbReference type="Proteomes" id="UP001300383"/>
    </source>
</evidence>
<dbReference type="AlphaFoldDB" id="A0AAP4EXM0"/>
<dbReference type="InterPro" id="IPR001279">
    <property type="entry name" value="Metallo-B-lactamas"/>
</dbReference>
<organism evidence="6 7">
    <name type="scientific">Fusibacillus kribbianus</name>
    <dbReference type="NCBI Taxonomy" id="3044208"/>
    <lineage>
        <taxon>Bacteria</taxon>
        <taxon>Bacillati</taxon>
        <taxon>Bacillota</taxon>
        <taxon>Clostridia</taxon>
        <taxon>Lachnospirales</taxon>
        <taxon>Lachnospiraceae</taxon>
        <taxon>Fusibacillus</taxon>
    </lineage>
</organism>
<dbReference type="CDD" id="cd06262">
    <property type="entry name" value="metallo-hydrolase-like_MBL-fold"/>
    <property type="match status" value="1"/>
</dbReference>
<dbReference type="Proteomes" id="UP001300383">
    <property type="component" value="Unassembled WGS sequence"/>
</dbReference>
<evidence type="ECO:0000256" key="4">
    <source>
        <dbReference type="ARBA" id="ARBA00022833"/>
    </source>
</evidence>
<evidence type="ECO:0000313" key="6">
    <source>
        <dbReference type="EMBL" id="MDI9242664.1"/>
    </source>
</evidence>
<feature type="domain" description="Metallo-beta-lactamase" evidence="5">
    <location>
        <begin position="15"/>
        <end position="204"/>
    </location>
</feature>
<sequence length="224" mass="25068">MKKLKIECAVLGMISTNCYFLNNTQTGETVIVDPADSARSIYDWCLNNRRKPAAILLTHGHFDHMKGAEELRDLFNGRNTSGDTDGRIKIYAAEKEREVLENAEYNLSGKWTSPITLKADEFLKDGQKLSLAGFEIEVIATPGHTAGGLCYYIPEEQVLMSGDTLFAGSYGRVDFPTSSMSDLARSIRERLLVLPEDTVVYPGHGESTTIQYERAHNPLTQWMR</sequence>
<dbReference type="Gene3D" id="3.60.15.10">
    <property type="entry name" value="Ribonuclease Z/Hydroxyacylglutathione hydrolase-like"/>
    <property type="match status" value="1"/>
</dbReference>
<name>A0AAP4EXM0_9FIRM</name>
<dbReference type="SUPFAM" id="SSF56281">
    <property type="entry name" value="Metallo-hydrolase/oxidoreductase"/>
    <property type="match status" value="1"/>
</dbReference>
<keyword evidence="4" id="KW-0862">Zinc</keyword>
<dbReference type="GO" id="GO:0016787">
    <property type="term" value="F:hydrolase activity"/>
    <property type="evidence" value="ECO:0007669"/>
    <property type="project" value="UniProtKB-KW"/>
</dbReference>
<dbReference type="RefSeq" id="WP_283231109.1">
    <property type="nucleotide sequence ID" value="NZ_JASGBQ010000016.1"/>
</dbReference>
<dbReference type="SMART" id="SM00849">
    <property type="entry name" value="Lactamase_B"/>
    <property type="match status" value="1"/>
</dbReference>
<accession>A0AAP4EXM0</accession>
<evidence type="ECO:0000256" key="1">
    <source>
        <dbReference type="ARBA" id="ARBA00001947"/>
    </source>
</evidence>